<evidence type="ECO:0000313" key="17">
    <source>
        <dbReference type="Proteomes" id="UP000295554"/>
    </source>
</evidence>
<evidence type="ECO:0000259" key="15">
    <source>
        <dbReference type="Pfam" id="PF07715"/>
    </source>
</evidence>
<feature type="domain" description="TonB-dependent receptor plug" evidence="15">
    <location>
        <begin position="39"/>
        <end position="153"/>
    </location>
</feature>
<keyword evidence="13" id="KW-0732">Signal</keyword>
<keyword evidence="16" id="KW-0675">Receptor</keyword>
<dbReference type="RefSeq" id="WP_133211781.1">
    <property type="nucleotide sequence ID" value="NZ_SMSE01000002.1"/>
</dbReference>
<keyword evidence="4" id="KW-0410">Iron transport</keyword>
<feature type="signal peptide" evidence="13">
    <location>
        <begin position="1"/>
        <end position="23"/>
    </location>
</feature>
<dbReference type="PROSITE" id="PS52016">
    <property type="entry name" value="TONB_DEPENDENT_REC_3"/>
    <property type="match status" value="1"/>
</dbReference>
<dbReference type="InterPro" id="IPR000531">
    <property type="entry name" value="Beta-barrel_TonB"/>
</dbReference>
<evidence type="ECO:0000313" key="16">
    <source>
        <dbReference type="EMBL" id="TDG13627.1"/>
    </source>
</evidence>
<keyword evidence="7" id="KW-0406">Ion transport</keyword>
<dbReference type="PANTHER" id="PTHR32552:SF81">
    <property type="entry name" value="TONB-DEPENDENT OUTER MEMBRANE RECEPTOR"/>
    <property type="match status" value="1"/>
</dbReference>
<keyword evidence="5 11" id="KW-0812">Transmembrane</keyword>
<sequence>MHQVKKAAMAASVLSVLSTGASAQLEEVVVTASKRVESLQDVSMSISAISGESITRLGATDFNDIATTVPSLSLRSAGPGRTKLNIRGISAATGVAPTVSFYLDEMPIQTISSGSSTSFQQTIIDPKLYDLERVEVLRGPQGTLYGSSSMGGTVRLITQKPLVGENEGSVNLDVSDTDEGGFNYIVNGMYNAGVGDNGALRIVGSYTDRDGYIDRMDRDSAVTYDEDVNNEESTTLRVAYRHEFGDAYIQPFVFYQKTEMDGKPSYDGPHSEFEQVREFDAPEPYEDEFTMANLTYGQDFGSVSLLASLSNIDREFTNVEDITDPTFAIFGYVIDAVYADEKVELDDTTFEARLTSNSEDALTWLGGVYYKDSEADAGYRMQRGFDPAINEYGLANTQDLRTYEEIAVFGELGYDITERFNITAGLRYLDYDYEQFKEDWGWAFTGGDRDTANELDLSISDDDVNGKLTATYHFTDVSQFYGTWSTGSRPGGGNRTVPRSEDPANSVAYACDQDLKALGISGSPDSYEGDEVTNYELGWKSDLTENIRFNGAFYLMEWEDIQQNITTSGECGVNFTANLGEAESKGVELELVTLLTDNFTLSAATGYTDAVFKETVESAGISKDDKLADVPEWTVNVTLDYIIPVSYGEYFVVFNYNWVDDTLELPGKASSDVSGNGIISGNVKPSYEIMDLRLGFASDNNWEALLYVDNLADEEAIYTYSDALAFNIGAYDRTVRNRPRTIGASFTYNF</sequence>
<dbReference type="SUPFAM" id="SSF56935">
    <property type="entry name" value="Porins"/>
    <property type="match status" value="1"/>
</dbReference>
<evidence type="ECO:0000259" key="14">
    <source>
        <dbReference type="Pfam" id="PF00593"/>
    </source>
</evidence>
<evidence type="ECO:0000256" key="1">
    <source>
        <dbReference type="ARBA" id="ARBA00004571"/>
    </source>
</evidence>
<evidence type="ECO:0000256" key="8">
    <source>
        <dbReference type="ARBA" id="ARBA00023077"/>
    </source>
</evidence>
<dbReference type="Proteomes" id="UP000295554">
    <property type="component" value="Unassembled WGS sequence"/>
</dbReference>
<keyword evidence="9 11" id="KW-0472">Membrane</keyword>
<evidence type="ECO:0000256" key="7">
    <source>
        <dbReference type="ARBA" id="ARBA00023065"/>
    </source>
</evidence>
<evidence type="ECO:0000256" key="2">
    <source>
        <dbReference type="ARBA" id="ARBA00022448"/>
    </source>
</evidence>
<evidence type="ECO:0000256" key="6">
    <source>
        <dbReference type="ARBA" id="ARBA00023004"/>
    </source>
</evidence>
<dbReference type="OrthoDB" id="127311at2"/>
<keyword evidence="8 12" id="KW-0798">TonB box</keyword>
<evidence type="ECO:0000256" key="5">
    <source>
        <dbReference type="ARBA" id="ARBA00022692"/>
    </source>
</evidence>
<evidence type="ECO:0000256" key="9">
    <source>
        <dbReference type="ARBA" id="ARBA00023136"/>
    </source>
</evidence>
<evidence type="ECO:0000256" key="3">
    <source>
        <dbReference type="ARBA" id="ARBA00022452"/>
    </source>
</evidence>
<comment type="subcellular location">
    <subcellularLocation>
        <location evidence="1 11">Cell outer membrane</location>
        <topology evidence="1 11">Multi-pass membrane protein</topology>
    </subcellularLocation>
</comment>
<comment type="similarity">
    <text evidence="11 12">Belongs to the TonB-dependent receptor family.</text>
</comment>
<evidence type="ECO:0000256" key="13">
    <source>
        <dbReference type="SAM" id="SignalP"/>
    </source>
</evidence>
<keyword evidence="6" id="KW-0408">Iron</keyword>
<keyword evidence="3 11" id="KW-1134">Transmembrane beta strand</keyword>
<reference evidence="16 17" key="1">
    <citation type="submission" date="2019-03" db="EMBL/GenBank/DDBJ databases">
        <title>Seongchinamella monodicae gen. nov., sp. nov., a novel member of the Gammaproteobacteria isolated from a tidal mudflat of beach.</title>
        <authorList>
            <person name="Yang H.G."/>
            <person name="Kang J.W."/>
            <person name="Lee S.D."/>
        </authorList>
    </citation>
    <scope>NUCLEOTIDE SEQUENCE [LARGE SCALE GENOMIC DNA]</scope>
    <source>
        <strain evidence="16 17">GH4-78</strain>
    </source>
</reference>
<dbReference type="GO" id="GO:0006826">
    <property type="term" value="P:iron ion transport"/>
    <property type="evidence" value="ECO:0007669"/>
    <property type="project" value="UniProtKB-KW"/>
</dbReference>
<dbReference type="EMBL" id="SMSE01000002">
    <property type="protein sequence ID" value="TDG13627.1"/>
    <property type="molecule type" value="Genomic_DNA"/>
</dbReference>
<proteinExistence type="inferred from homology"/>
<keyword evidence="2 11" id="KW-0813">Transport</keyword>
<keyword evidence="10 11" id="KW-0998">Cell outer membrane</keyword>
<dbReference type="InterPro" id="IPR036942">
    <property type="entry name" value="Beta-barrel_TonB_sf"/>
</dbReference>
<gene>
    <name evidence="16" type="ORF">E2F43_08865</name>
</gene>
<accession>A0A4R5LSD1</accession>
<dbReference type="AlphaFoldDB" id="A0A4R5LSD1"/>
<evidence type="ECO:0000256" key="11">
    <source>
        <dbReference type="PROSITE-ProRule" id="PRU01360"/>
    </source>
</evidence>
<feature type="chain" id="PRO_5020634953" evidence="13">
    <location>
        <begin position="24"/>
        <end position="750"/>
    </location>
</feature>
<feature type="domain" description="TonB-dependent receptor-like beta-barrel" evidence="14">
    <location>
        <begin position="205"/>
        <end position="711"/>
    </location>
</feature>
<comment type="caution">
    <text evidence="16">The sequence shown here is derived from an EMBL/GenBank/DDBJ whole genome shotgun (WGS) entry which is preliminary data.</text>
</comment>
<evidence type="ECO:0000256" key="4">
    <source>
        <dbReference type="ARBA" id="ARBA00022496"/>
    </source>
</evidence>
<dbReference type="InterPro" id="IPR012910">
    <property type="entry name" value="Plug_dom"/>
</dbReference>
<dbReference type="Pfam" id="PF07715">
    <property type="entry name" value="Plug"/>
    <property type="match status" value="1"/>
</dbReference>
<dbReference type="GO" id="GO:0009279">
    <property type="term" value="C:cell outer membrane"/>
    <property type="evidence" value="ECO:0007669"/>
    <property type="project" value="UniProtKB-SubCell"/>
</dbReference>
<dbReference type="PANTHER" id="PTHR32552">
    <property type="entry name" value="FERRICHROME IRON RECEPTOR-RELATED"/>
    <property type="match status" value="1"/>
</dbReference>
<name>A0A4R5LSD1_9GAMM</name>
<keyword evidence="17" id="KW-1185">Reference proteome</keyword>
<dbReference type="Pfam" id="PF00593">
    <property type="entry name" value="TonB_dep_Rec_b-barrel"/>
    <property type="match status" value="1"/>
</dbReference>
<organism evidence="16 17">
    <name type="scientific">Seongchinamella unica</name>
    <dbReference type="NCBI Taxonomy" id="2547392"/>
    <lineage>
        <taxon>Bacteria</taxon>
        <taxon>Pseudomonadati</taxon>
        <taxon>Pseudomonadota</taxon>
        <taxon>Gammaproteobacteria</taxon>
        <taxon>Cellvibrionales</taxon>
        <taxon>Halieaceae</taxon>
        <taxon>Seongchinamella</taxon>
    </lineage>
</organism>
<evidence type="ECO:0000256" key="10">
    <source>
        <dbReference type="ARBA" id="ARBA00023237"/>
    </source>
</evidence>
<dbReference type="InterPro" id="IPR039426">
    <property type="entry name" value="TonB-dep_rcpt-like"/>
</dbReference>
<dbReference type="Gene3D" id="2.40.170.20">
    <property type="entry name" value="TonB-dependent receptor, beta-barrel domain"/>
    <property type="match status" value="1"/>
</dbReference>
<protein>
    <submittedName>
        <fullName evidence="16">TonB-dependent receptor</fullName>
    </submittedName>
</protein>
<dbReference type="CDD" id="cd01347">
    <property type="entry name" value="ligand_gated_channel"/>
    <property type="match status" value="1"/>
</dbReference>
<evidence type="ECO:0000256" key="12">
    <source>
        <dbReference type="RuleBase" id="RU003357"/>
    </source>
</evidence>